<feature type="compositionally biased region" description="Polar residues" evidence="2">
    <location>
        <begin position="77"/>
        <end position="106"/>
    </location>
</feature>
<accession>A0A5M9JV65</accession>
<name>A0A5M9JV65_MONFR</name>
<feature type="region of interest" description="Disordered" evidence="2">
    <location>
        <begin position="77"/>
        <end position="153"/>
    </location>
</feature>
<gene>
    <name evidence="6" type="ORF">EYC84_003627</name>
</gene>
<evidence type="ECO:0000256" key="3">
    <source>
        <dbReference type="SAM" id="Phobius"/>
    </source>
</evidence>
<organism evidence="6 7">
    <name type="scientific">Monilinia fructicola</name>
    <name type="common">Brown rot fungus</name>
    <name type="synonym">Ciboria fructicola</name>
    <dbReference type="NCBI Taxonomy" id="38448"/>
    <lineage>
        <taxon>Eukaryota</taxon>
        <taxon>Fungi</taxon>
        <taxon>Dikarya</taxon>
        <taxon>Ascomycota</taxon>
        <taxon>Pezizomycotina</taxon>
        <taxon>Leotiomycetes</taxon>
        <taxon>Helotiales</taxon>
        <taxon>Sclerotiniaceae</taxon>
        <taxon>Monilinia</taxon>
    </lineage>
</organism>
<dbReference type="Pfam" id="PF07859">
    <property type="entry name" value="Abhydrolase_3"/>
    <property type="match status" value="1"/>
</dbReference>
<sequence length="804" mass="92043">MSTPGYMQVNIIPKSEISSVTSAPRFKPPSEPRPSVYVTPDRPIFSTSTTCSSSITSTSMLSTTDSIFSIKSFRHGSSLSTPSDDFGESSNQWRIRSQNFPPSSTRAPRKPRYRSQAKDFQFKFYEDRDQDTRQDDVTNDGRDNHSDGQDEVELKIPGAFPTWPEENLFHGNRNLEVHQAVNLTPVQYTILPAVEPQRPEFNSYGSSHKSIREINHSIQSLLQKPLKPLYDLAPGYIYAFESPDYAPFHIKIGQSSRAPEVRMREWSKCGIPIFEVRESTSYTTSRSTNSSGKDGFYHYGLVESIIFEEFHNQRKWFECRICKNSQRGHKRHIEWLEIDASTATHAINRWRTWLEREKPFTSSGRHKAYWQWRINELPKKSSNINWDDWTRPGMWEYWAFQLEQLSIYTSKLKPYIMRKDKQFWTTGCFFVFVSYLLYPFGFTLAFAIVLLALNSNNRKLKYIAMAPPPPLPPGPIYRPTLSIWERVTLTVRLHLLKTITQIFIPIITSSYFRGKAHLPTFTKTYRIHPSLTHRIWIPPTYKSGDPPLPLYLNIHGGGFVLGTPAVDDGFCSYFSSKHKLLVISLDYSKAPGSQFPHPVNELTDIITAILDDESLPFDRNKVAIGGFSAGGCFSLSAPQAASLQGKIHGVCAFYPVCNFVTPQSVSIAARPSYAPKDGLEEVGPVFNHAYIPPEADLCDPRLSVAYAKRETLPKKICIVACELDMLWYDAEFMAERLAGKERVDGEIVWEKDGVRWEKVMGVEHGFESIEGIQQRGKVKKEKMMKIGRKMYDDAAEWLFREVYH</sequence>
<keyword evidence="3" id="KW-0812">Transmembrane</keyword>
<dbReference type="InterPro" id="IPR013094">
    <property type="entry name" value="AB_hydrolase_3"/>
</dbReference>
<dbReference type="EMBL" id="VICG01000004">
    <property type="protein sequence ID" value="KAA8573101.1"/>
    <property type="molecule type" value="Genomic_DNA"/>
</dbReference>
<dbReference type="InterPro" id="IPR050300">
    <property type="entry name" value="GDXG_lipolytic_enzyme"/>
</dbReference>
<evidence type="ECO:0000256" key="1">
    <source>
        <dbReference type="ARBA" id="ARBA00022801"/>
    </source>
</evidence>
<evidence type="ECO:0000259" key="5">
    <source>
        <dbReference type="Pfam" id="PF10544"/>
    </source>
</evidence>
<feature type="transmembrane region" description="Helical" evidence="3">
    <location>
        <begin position="429"/>
        <end position="453"/>
    </location>
</feature>
<protein>
    <recommendedName>
        <fullName evidence="8">Alpha/beta hydrolase fold-3 domain-containing protein</fullName>
    </recommendedName>
</protein>
<feature type="domain" description="Bacteriophage T5 Orf172 DNA-binding" evidence="5">
    <location>
        <begin position="235"/>
        <end position="351"/>
    </location>
</feature>
<evidence type="ECO:0008006" key="8">
    <source>
        <dbReference type="Google" id="ProtNLM"/>
    </source>
</evidence>
<dbReference type="SUPFAM" id="SSF53474">
    <property type="entry name" value="alpha/beta-Hydrolases"/>
    <property type="match status" value="1"/>
</dbReference>
<feature type="domain" description="Alpha/beta hydrolase fold-3" evidence="4">
    <location>
        <begin position="552"/>
        <end position="745"/>
    </location>
</feature>
<keyword evidence="3" id="KW-1133">Transmembrane helix</keyword>
<comment type="caution">
    <text evidence="6">The sequence shown here is derived from an EMBL/GenBank/DDBJ whole genome shotgun (WGS) entry which is preliminary data.</text>
</comment>
<dbReference type="InterPro" id="IPR029058">
    <property type="entry name" value="AB_hydrolase_fold"/>
</dbReference>
<dbReference type="PANTHER" id="PTHR48081">
    <property type="entry name" value="AB HYDROLASE SUPERFAMILY PROTEIN C4A8.06C"/>
    <property type="match status" value="1"/>
</dbReference>
<dbReference type="Gene3D" id="3.40.50.1820">
    <property type="entry name" value="alpha/beta hydrolase"/>
    <property type="match status" value="1"/>
</dbReference>
<evidence type="ECO:0000259" key="4">
    <source>
        <dbReference type="Pfam" id="PF07859"/>
    </source>
</evidence>
<evidence type="ECO:0000256" key="2">
    <source>
        <dbReference type="SAM" id="MobiDB-lite"/>
    </source>
</evidence>
<dbReference type="VEuPathDB" id="FungiDB:MFRU_027g00330"/>
<keyword evidence="3" id="KW-0472">Membrane</keyword>
<evidence type="ECO:0000313" key="7">
    <source>
        <dbReference type="Proteomes" id="UP000322873"/>
    </source>
</evidence>
<keyword evidence="1" id="KW-0378">Hydrolase</keyword>
<keyword evidence="7" id="KW-1185">Reference proteome</keyword>
<dbReference type="VEuPathDB" id="FungiDB:MFRU_027g00320"/>
<dbReference type="PANTHER" id="PTHR48081:SF8">
    <property type="entry name" value="ALPHA_BETA HYDROLASE FOLD-3 DOMAIN-CONTAINING PROTEIN-RELATED"/>
    <property type="match status" value="1"/>
</dbReference>
<dbReference type="Proteomes" id="UP000322873">
    <property type="component" value="Unassembled WGS sequence"/>
</dbReference>
<proteinExistence type="predicted"/>
<reference evidence="6 7" key="1">
    <citation type="submission" date="2019-06" db="EMBL/GenBank/DDBJ databases">
        <title>Genome Sequence of the Brown Rot Fungal Pathogen Monilinia fructicola.</title>
        <authorList>
            <person name="De Miccolis Angelini R.M."/>
            <person name="Landi L."/>
            <person name="Abate D."/>
            <person name="Pollastro S."/>
            <person name="Romanazzi G."/>
            <person name="Faretra F."/>
        </authorList>
    </citation>
    <scope>NUCLEOTIDE SEQUENCE [LARGE SCALE GENOMIC DNA]</scope>
    <source>
        <strain evidence="6 7">Mfrc123</strain>
    </source>
</reference>
<dbReference type="AlphaFoldDB" id="A0A5M9JV65"/>
<dbReference type="InterPro" id="IPR018306">
    <property type="entry name" value="Phage_T5_Orf172_DNA-bd"/>
</dbReference>
<feature type="compositionally biased region" description="Basic and acidic residues" evidence="2">
    <location>
        <begin position="116"/>
        <end position="153"/>
    </location>
</feature>
<dbReference type="GO" id="GO:0016787">
    <property type="term" value="F:hydrolase activity"/>
    <property type="evidence" value="ECO:0007669"/>
    <property type="project" value="UniProtKB-KW"/>
</dbReference>
<feature type="region of interest" description="Disordered" evidence="2">
    <location>
        <begin position="18"/>
        <end position="39"/>
    </location>
</feature>
<evidence type="ECO:0000313" key="6">
    <source>
        <dbReference type="EMBL" id="KAA8573101.1"/>
    </source>
</evidence>
<dbReference type="Pfam" id="PF10544">
    <property type="entry name" value="T5orf172"/>
    <property type="match status" value="1"/>
</dbReference>